<dbReference type="PANTHER" id="PTHR34154">
    <property type="entry name" value="ALKALI-SENSITIVE LINKAGE PROTEIN 1"/>
    <property type="match status" value="1"/>
</dbReference>
<reference evidence="3 4" key="1">
    <citation type="submission" date="2018-06" db="EMBL/GenBank/DDBJ databases">
        <title>Pedobacter endophyticus sp. nov., an endophytic bacterium isolated from a leaf of Triticum aestivum.</title>
        <authorList>
            <person name="Zhang L."/>
        </authorList>
    </citation>
    <scope>NUCLEOTIDE SEQUENCE [LARGE SCALE GENOMIC DNA]</scope>
    <source>
        <strain evidence="3 4">CM134L-2</strain>
    </source>
</reference>
<dbReference type="GO" id="GO:0004553">
    <property type="term" value="F:hydrolase activity, hydrolyzing O-glycosyl compounds"/>
    <property type="evidence" value="ECO:0007669"/>
    <property type="project" value="UniProtKB-ARBA"/>
</dbReference>
<feature type="domain" description="Fibronectin type-III" evidence="2">
    <location>
        <begin position="911"/>
        <end position="999"/>
    </location>
</feature>
<dbReference type="CDD" id="cd00063">
    <property type="entry name" value="FN3"/>
    <property type="match status" value="2"/>
</dbReference>
<dbReference type="InterPro" id="IPR013783">
    <property type="entry name" value="Ig-like_fold"/>
</dbReference>
<evidence type="ECO:0000313" key="3">
    <source>
        <dbReference type="EMBL" id="RWU04263.1"/>
    </source>
</evidence>
<protein>
    <submittedName>
        <fullName evidence="3">T9SS type A sorting domain-containing protein</fullName>
    </submittedName>
</protein>
<dbReference type="InterPro" id="IPR036116">
    <property type="entry name" value="FN3_sf"/>
</dbReference>
<dbReference type="GO" id="GO:0071966">
    <property type="term" value="P:fungal-type cell wall polysaccharide metabolic process"/>
    <property type="evidence" value="ECO:0007669"/>
    <property type="project" value="TreeGrafter"/>
</dbReference>
<keyword evidence="4" id="KW-1185">Reference proteome</keyword>
<dbReference type="Gene3D" id="2.60.40.10">
    <property type="entry name" value="Immunoglobulins"/>
    <property type="match status" value="2"/>
</dbReference>
<dbReference type="SMART" id="SM00060">
    <property type="entry name" value="FN3"/>
    <property type="match status" value="2"/>
</dbReference>
<dbReference type="OrthoDB" id="9809583at2"/>
<dbReference type="Pfam" id="PF18962">
    <property type="entry name" value="Por_Secre_tail"/>
    <property type="match status" value="1"/>
</dbReference>
<evidence type="ECO:0000256" key="1">
    <source>
        <dbReference type="SAM" id="SignalP"/>
    </source>
</evidence>
<dbReference type="RefSeq" id="WP_113648859.1">
    <property type="nucleotide sequence ID" value="NZ_QMHN01000007.1"/>
</dbReference>
<dbReference type="InterPro" id="IPR003961">
    <property type="entry name" value="FN3_dom"/>
</dbReference>
<dbReference type="InterPro" id="IPR026444">
    <property type="entry name" value="Secre_tail"/>
</dbReference>
<feature type="domain" description="Fibronectin type-III" evidence="2">
    <location>
        <begin position="1001"/>
        <end position="1090"/>
    </location>
</feature>
<feature type="chain" id="PRO_5018745107" evidence="1">
    <location>
        <begin position="23"/>
        <end position="1477"/>
    </location>
</feature>
<dbReference type="SUPFAM" id="SSF51445">
    <property type="entry name" value="(Trans)glycosidases"/>
    <property type="match status" value="1"/>
</dbReference>
<proteinExistence type="predicted"/>
<dbReference type="InterPro" id="IPR024655">
    <property type="entry name" value="Asl1_glyco_hydro_catalytic"/>
</dbReference>
<evidence type="ECO:0000259" key="2">
    <source>
        <dbReference type="PROSITE" id="PS50853"/>
    </source>
</evidence>
<dbReference type="Proteomes" id="UP000284120">
    <property type="component" value="Unassembled WGS sequence"/>
</dbReference>
<gene>
    <name evidence="3" type="ORF">DPV69_18215</name>
</gene>
<dbReference type="Pfam" id="PF13385">
    <property type="entry name" value="Laminin_G_3"/>
    <property type="match status" value="1"/>
</dbReference>
<dbReference type="Gene3D" id="3.20.20.80">
    <property type="entry name" value="Glycosidases"/>
    <property type="match status" value="1"/>
</dbReference>
<dbReference type="EMBL" id="SAYW01000007">
    <property type="protein sequence ID" value="RWU04263.1"/>
    <property type="molecule type" value="Genomic_DNA"/>
</dbReference>
<evidence type="ECO:0000313" key="4">
    <source>
        <dbReference type="Proteomes" id="UP000284120"/>
    </source>
</evidence>
<organism evidence="3 4">
    <name type="scientific">Pedobacter chitinilyticus</name>
    <dbReference type="NCBI Taxonomy" id="2233776"/>
    <lineage>
        <taxon>Bacteria</taxon>
        <taxon>Pseudomonadati</taxon>
        <taxon>Bacteroidota</taxon>
        <taxon>Sphingobacteriia</taxon>
        <taxon>Sphingobacteriales</taxon>
        <taxon>Sphingobacteriaceae</taxon>
        <taxon>Pedobacter</taxon>
    </lineage>
</organism>
<comment type="caution">
    <text evidence="3">The sequence shown here is derived from an EMBL/GenBank/DDBJ whole genome shotgun (WGS) entry which is preliminary data.</text>
</comment>
<name>A0A3S3PFA8_9SPHI</name>
<dbReference type="NCBIfam" id="TIGR04183">
    <property type="entry name" value="Por_Secre_tail"/>
    <property type="match status" value="1"/>
</dbReference>
<dbReference type="SUPFAM" id="SSF49899">
    <property type="entry name" value="Concanavalin A-like lectins/glucanases"/>
    <property type="match status" value="1"/>
</dbReference>
<dbReference type="Gene3D" id="2.60.20.10">
    <property type="entry name" value="Crystallins"/>
    <property type="match status" value="1"/>
</dbReference>
<dbReference type="InterPro" id="IPR017853">
    <property type="entry name" value="GH"/>
</dbReference>
<sequence length="1477" mass="163060">MKRNLLFFLLALLCLVHLNLVAQVPNLPVKATLSTQLNGQKTFSNPSQRDILALPFSPVGDYSLEVKAKVNTLIGRGLDVDTRSSGGMGFRTSLDASGLNFTSPLSTPLSLSTSNNAEEQTLRYAVKGNTVHIYQNGAHIASKALVTSKDINDSNIEVDAPVSKGPNLITNWSNTTGLPTAIGWGGVGGTVPWNTTNSGSGVRFLDVNATVNRHTYNGATYNGRILFIRWDGNGYNNAVYSYPVTLEANKTYDFSLLFAFWANSQNNVRNITIGVSKKNDGTDIISSKTLYPTATQGELNKGNLSFTAAEAGQYYLTFKGAWGLYSVADFSLNTVTITPQLLIGKNYLNGAVDMEITSVFYEDGAYAPSAYTPNTRKTVQLTGNVVNLPVSFDTDFVVPGKTDVHFTGDPTPMLNSSIALNSNDAWLFLDHVKPSVVISDWLGKITINGAPIINNVNARISIYKDGSVIIPNGNLTDQSALQVFSDASLGGTSKTLAVQTYHNNLAEFDNTIKSFKLKRGYMATVANNPDGTGYSRVFIANDEDLVVNTLPAELNAKISFIRVFRWDWVSKKGKAGWSPAKLNATWYYDWNIAGASASDYKYEAIRQNAGWPSWESINTKSDVTHLLGFNEPDQADQSNMTVEEAIRQWPDMMKSGLRIGSPAPAAHTRDWLPNFMKKADSLNYRVDFIAIHAYWGGKSPASWYSDLKAIYDKYKRPIWITEWNNGANWTTETWPTDQAAQFQKQYEDIKGILNVLDTASFVERYAIYDWVQDKRAMVLADTLTLAGKYYAANKSDIAFNPQKAFLHTWKLSAPYIYSAIKADNFAKVVLKWNDINGELGSKYVLERKIDGMDANFIPIQEFTSYAASGQMTYEDDVFNKASYRLAAYDKDGLNLVYSVVHDVIRDVVPQAPTPFSGEIISSSKLKLTWTASTVARSYNLKRSLNAAGPFTAIAPNTTLLTYLDENLDPNTDYYYIVTSLNSAGESTPSVTVHLKTPALVVPTGVENLRIASGDTKATLTWDFQYDTKYDILRSSTVNGTYTTIATDVDAVRYEDTGRANGTTYYYKVVAHNSAGRSPESAVLNAEPVLGQHLHIAFDENTGIKTYDIWGGYHGTLSNSPTWTAGKDGGSSAIALVKSASSYVQLPQGIVSTLNDFTIATWVKLPANQGTNTRIFDFGSGTGTFMVLIPRQSATTMRYKITCPAGTYQQDISYVLPLDQWLHVAVSQQGTQLKVYVNGQLIFTENSATVKPSDMGFTTQNYLGRSQWPSDPYSDHMYDDFRIYNNALSLQDIQTLANATVLPVELNSFKAKKQSSTEVLLQWETLSEKNSRSFVVERSADGTHFLAIGEVLAKGNASTLNSYSFVDKRPLSGYNYYRLKQVDLNNDFDHSKIEVVKNDLNELNISIFPNPASSYVQVSGLEANKTHSYILLNVLGQKMASGKISNGKIDLPTLPKAVYTLQVLEESRNMINHKLIIR</sequence>
<dbReference type="Pfam" id="PF11790">
    <property type="entry name" value="Glyco_hydro_cc"/>
    <property type="match status" value="1"/>
</dbReference>
<accession>A0A3S3PFA8</accession>
<dbReference type="Gene3D" id="2.60.120.200">
    <property type="match status" value="1"/>
</dbReference>
<dbReference type="PANTHER" id="PTHR34154:SF3">
    <property type="entry name" value="ALKALI-SENSITIVE LINKAGE PROTEIN 1"/>
    <property type="match status" value="1"/>
</dbReference>
<dbReference type="PROSITE" id="PS50853">
    <property type="entry name" value="FN3"/>
    <property type="match status" value="2"/>
</dbReference>
<feature type="signal peptide" evidence="1">
    <location>
        <begin position="1"/>
        <end position="22"/>
    </location>
</feature>
<dbReference type="InterPro" id="IPR013320">
    <property type="entry name" value="ConA-like_dom_sf"/>
</dbReference>
<keyword evidence="1" id="KW-0732">Signal</keyword>
<dbReference type="InterPro" id="IPR053183">
    <property type="entry name" value="ASL1"/>
</dbReference>
<dbReference type="SUPFAM" id="SSF49265">
    <property type="entry name" value="Fibronectin type III"/>
    <property type="match status" value="1"/>
</dbReference>